<dbReference type="InterPro" id="IPR026040">
    <property type="entry name" value="HyI-like"/>
</dbReference>
<proteinExistence type="predicted"/>
<dbReference type="GO" id="GO:0016853">
    <property type="term" value="F:isomerase activity"/>
    <property type="evidence" value="ECO:0007669"/>
    <property type="project" value="UniProtKB-KW"/>
</dbReference>
<dbReference type="SUPFAM" id="SSF51658">
    <property type="entry name" value="Xylose isomerase-like"/>
    <property type="match status" value="1"/>
</dbReference>
<evidence type="ECO:0000313" key="4">
    <source>
        <dbReference type="EMBL" id="ANH79826.1"/>
    </source>
</evidence>
<protein>
    <recommendedName>
        <fullName evidence="3">Xylose isomerase-like TIM barrel domain-containing protein</fullName>
    </recommendedName>
</protein>
<dbReference type="InterPro" id="IPR036237">
    <property type="entry name" value="Xyl_isomerase-like_sf"/>
</dbReference>
<sequence>MERRNFIKKAAAAGGTAMLGLGATSRAASFMKEMTGDKKSISNRAKFRLKYAPGLTLFSAYAGKDPVDNMKFIADQGFRAVFELGMVNLPAATQEKIANAAARLGLEMAEFSLKIDFSGSTFVLQDPEIKEMLRKKVMAGIEVQKRTGINKALVVLGRYDQKLHWDYQTANVIDNLRMCCELAEKPGLTFVIEPLNHTNHPGLFLTRLPQAKMICIAVGHPNCRIVDDMYHQQITEGNIIPHMDNCWDYIGSFHIGDNPGRNEPASGEMNYRNIFRHIYEKGYKGTLCCEHGKSKPGKEGALAVIQAYREADSF</sequence>
<feature type="active site" description="Proton donor/acceptor" evidence="2">
    <location>
        <position position="290"/>
    </location>
</feature>
<dbReference type="InterPro" id="IPR013022">
    <property type="entry name" value="Xyl_isomerase-like_TIM-brl"/>
</dbReference>
<organism evidence="4 5">
    <name type="scientific">Niabella ginsenosidivorans</name>
    <dbReference type="NCBI Taxonomy" id="1176587"/>
    <lineage>
        <taxon>Bacteria</taxon>
        <taxon>Pseudomonadati</taxon>
        <taxon>Bacteroidota</taxon>
        <taxon>Chitinophagia</taxon>
        <taxon>Chitinophagales</taxon>
        <taxon>Chitinophagaceae</taxon>
        <taxon>Niabella</taxon>
    </lineage>
</organism>
<evidence type="ECO:0000256" key="2">
    <source>
        <dbReference type="PIRSR" id="PIRSR006241-50"/>
    </source>
</evidence>
<evidence type="ECO:0000256" key="1">
    <source>
        <dbReference type="ARBA" id="ARBA00023235"/>
    </source>
</evidence>
<dbReference type="NCBIfam" id="TIGR01409">
    <property type="entry name" value="TAT_signal_seq"/>
    <property type="match status" value="1"/>
</dbReference>
<dbReference type="STRING" id="1176587.A8C56_01515"/>
<reference evidence="4 5" key="1">
    <citation type="submission" date="2016-05" db="EMBL/GenBank/DDBJ databases">
        <title>Niabella ginsenosidivorans BS26 whole genome sequencing.</title>
        <authorList>
            <person name="Im W.T."/>
            <person name="Siddiqi M.Z."/>
        </authorList>
    </citation>
    <scope>NUCLEOTIDE SEQUENCE [LARGE SCALE GENOMIC DNA]</scope>
    <source>
        <strain evidence="4 5">BS26</strain>
    </source>
</reference>
<evidence type="ECO:0000313" key="5">
    <source>
        <dbReference type="Proteomes" id="UP000077667"/>
    </source>
</evidence>
<dbReference type="Pfam" id="PF01261">
    <property type="entry name" value="AP_endonuc_2"/>
    <property type="match status" value="1"/>
</dbReference>
<dbReference type="PANTHER" id="PTHR43489">
    <property type="entry name" value="ISOMERASE"/>
    <property type="match status" value="1"/>
</dbReference>
<dbReference type="RefSeq" id="WP_067751130.1">
    <property type="nucleotide sequence ID" value="NZ_CP015772.1"/>
</dbReference>
<keyword evidence="1" id="KW-0413">Isomerase</keyword>
<accession>A0A1A9HWR3</accession>
<name>A0A1A9HWR3_9BACT</name>
<dbReference type="Proteomes" id="UP000077667">
    <property type="component" value="Chromosome"/>
</dbReference>
<dbReference type="PROSITE" id="PS51318">
    <property type="entry name" value="TAT"/>
    <property type="match status" value="1"/>
</dbReference>
<evidence type="ECO:0000259" key="3">
    <source>
        <dbReference type="Pfam" id="PF01261"/>
    </source>
</evidence>
<dbReference type="InterPro" id="IPR050417">
    <property type="entry name" value="Sugar_Epim/Isomerase"/>
</dbReference>
<keyword evidence="5" id="KW-1185">Reference proteome</keyword>
<feature type="active site" description="Proton donor/acceptor" evidence="2">
    <location>
        <position position="193"/>
    </location>
</feature>
<dbReference type="AlphaFoldDB" id="A0A1A9HWR3"/>
<dbReference type="InterPro" id="IPR006311">
    <property type="entry name" value="TAT_signal"/>
</dbReference>
<gene>
    <name evidence="4" type="ORF">A8C56_01515</name>
</gene>
<dbReference type="PIRSF" id="PIRSF006241">
    <property type="entry name" value="HyI"/>
    <property type="match status" value="1"/>
</dbReference>
<dbReference type="EMBL" id="CP015772">
    <property type="protein sequence ID" value="ANH79826.1"/>
    <property type="molecule type" value="Genomic_DNA"/>
</dbReference>
<dbReference type="Gene3D" id="3.20.20.150">
    <property type="entry name" value="Divalent-metal-dependent TIM barrel enzymes"/>
    <property type="match status" value="1"/>
</dbReference>
<dbReference type="OrthoDB" id="9786584at2"/>
<feature type="domain" description="Xylose isomerase-like TIM barrel" evidence="3">
    <location>
        <begin position="72"/>
        <end position="309"/>
    </location>
</feature>
<dbReference type="KEGG" id="nia:A8C56_01515"/>
<dbReference type="InterPro" id="IPR019546">
    <property type="entry name" value="TAT_signal_bac_arc"/>
</dbReference>